<proteinExistence type="predicted"/>
<dbReference type="EMBL" id="VSSQ01024869">
    <property type="protein sequence ID" value="MPM72647.1"/>
    <property type="molecule type" value="Genomic_DNA"/>
</dbReference>
<feature type="domain" description="DUF4143" evidence="1">
    <location>
        <begin position="7"/>
        <end position="121"/>
    </location>
</feature>
<evidence type="ECO:0000313" key="2">
    <source>
        <dbReference type="EMBL" id="MPM72647.1"/>
    </source>
</evidence>
<gene>
    <name evidence="2" type="ORF">SDC9_119623</name>
</gene>
<dbReference type="AlphaFoldDB" id="A0A645C653"/>
<reference evidence="2" key="1">
    <citation type="submission" date="2019-08" db="EMBL/GenBank/DDBJ databases">
        <authorList>
            <person name="Kucharzyk K."/>
            <person name="Murdoch R.W."/>
            <person name="Higgins S."/>
            <person name="Loffler F."/>
        </authorList>
    </citation>
    <scope>NUCLEOTIDE SEQUENCE</scope>
</reference>
<comment type="caution">
    <text evidence="2">The sequence shown here is derived from an EMBL/GenBank/DDBJ whole genome shotgun (WGS) entry which is preliminary data.</text>
</comment>
<evidence type="ECO:0000259" key="1">
    <source>
        <dbReference type="Pfam" id="PF13635"/>
    </source>
</evidence>
<name>A0A645C653_9ZZZZ</name>
<sequence length="188" mass="21498">MGEALRTLEKTKLIYLIYPTTQTALPYQPDIKKSPRLHLLDTGLVNYFAGVQKEVFSSHDLTDVYQGRISEHIVGQEILANNTNLLHTLLFWVRDKVDASAEVDYLYVKDGIAIPVEVKSGKVGKLKSLFQFMETSNVNIAIRLYAGKFQTDQLRTTSGKPFILLNLPYYLAGNLDKYIEKYKYSHIY</sequence>
<accession>A0A645C653</accession>
<protein>
    <recommendedName>
        <fullName evidence="1">DUF4143 domain-containing protein</fullName>
    </recommendedName>
</protein>
<dbReference type="Pfam" id="PF13635">
    <property type="entry name" value="DUF4143"/>
    <property type="match status" value="1"/>
</dbReference>
<dbReference type="InterPro" id="IPR025420">
    <property type="entry name" value="DUF4143"/>
</dbReference>
<organism evidence="2">
    <name type="scientific">bioreactor metagenome</name>
    <dbReference type="NCBI Taxonomy" id="1076179"/>
    <lineage>
        <taxon>unclassified sequences</taxon>
        <taxon>metagenomes</taxon>
        <taxon>ecological metagenomes</taxon>
    </lineage>
</organism>